<keyword evidence="1" id="KW-0479">Metal-binding</keyword>
<keyword evidence="4" id="KW-1185">Reference proteome</keyword>
<dbReference type="PANTHER" id="PTHR43084:SF1">
    <property type="entry name" value="PERSULFIDE DIOXYGENASE ETHE1, MITOCHONDRIAL"/>
    <property type="match status" value="1"/>
</dbReference>
<dbReference type="PANTHER" id="PTHR43084">
    <property type="entry name" value="PERSULFIDE DIOXYGENASE ETHE1"/>
    <property type="match status" value="1"/>
</dbReference>
<evidence type="ECO:0000256" key="1">
    <source>
        <dbReference type="ARBA" id="ARBA00022723"/>
    </source>
</evidence>
<dbReference type="InterPro" id="IPR036866">
    <property type="entry name" value="RibonucZ/Hydroxyglut_hydro"/>
</dbReference>
<evidence type="ECO:0000313" key="3">
    <source>
        <dbReference type="EMBL" id="UOF90885.1"/>
    </source>
</evidence>
<proteinExistence type="predicted"/>
<feature type="domain" description="Metallo-beta-lactamase" evidence="2">
    <location>
        <begin position="8"/>
        <end position="153"/>
    </location>
</feature>
<dbReference type="InterPro" id="IPR044528">
    <property type="entry name" value="POD-like_MBL-fold"/>
</dbReference>
<dbReference type="Proteomes" id="UP000830167">
    <property type="component" value="Chromosome"/>
</dbReference>
<gene>
    <name evidence="3" type="ORF">LSG31_00945</name>
</gene>
<reference evidence="3" key="1">
    <citation type="submission" date="2021-12" db="EMBL/GenBank/DDBJ databases">
        <title>Alicyclobacillaceae gen. nov., sp. nov., isolated from chalcocite enrichment system.</title>
        <authorList>
            <person name="Jiang Z."/>
        </authorList>
    </citation>
    <scope>NUCLEOTIDE SEQUENCE</scope>
    <source>
        <strain evidence="3">MYW30-H2</strain>
    </source>
</reference>
<dbReference type="CDD" id="cd07724">
    <property type="entry name" value="POD-like_MBL-fold"/>
    <property type="match status" value="1"/>
</dbReference>
<dbReference type="InterPro" id="IPR001279">
    <property type="entry name" value="Metallo-B-lactamas"/>
</dbReference>
<accession>A0ABY4CSN4</accession>
<organism evidence="3 4">
    <name type="scientific">Fodinisporobacter ferrooxydans</name>
    <dbReference type="NCBI Taxonomy" id="2901836"/>
    <lineage>
        <taxon>Bacteria</taxon>
        <taxon>Bacillati</taxon>
        <taxon>Bacillota</taxon>
        <taxon>Bacilli</taxon>
        <taxon>Bacillales</taxon>
        <taxon>Alicyclobacillaceae</taxon>
        <taxon>Fodinisporobacter</taxon>
    </lineage>
</organism>
<protein>
    <submittedName>
        <fullName evidence="3">MBL fold metallo-hydrolase</fullName>
    </submittedName>
</protein>
<sequence>MVDPLDHAVDFYMQEAEQAGLNIHYVIDTHVHADHISGARELAERTGAKLALYAETPAEYAFTPLADGERIDLGNVVIDVVHTPGHTPEHISLIVTDHRRGPEPWFVLTGHTFMIGDVGRPDLVVEDGAQDLYHSIFDKMLSLPDYLEVYPGAFSGST</sequence>
<name>A0ABY4CSN4_9BACL</name>
<dbReference type="Gene3D" id="3.60.15.10">
    <property type="entry name" value="Ribonuclease Z/Hydroxyacylglutathione hydrolase-like"/>
    <property type="match status" value="1"/>
</dbReference>
<dbReference type="SUPFAM" id="SSF56281">
    <property type="entry name" value="Metallo-hydrolase/oxidoreductase"/>
    <property type="match status" value="1"/>
</dbReference>
<dbReference type="InterPro" id="IPR051682">
    <property type="entry name" value="Mito_Persulfide_Diox"/>
</dbReference>
<evidence type="ECO:0000313" key="4">
    <source>
        <dbReference type="Proteomes" id="UP000830167"/>
    </source>
</evidence>
<dbReference type="Pfam" id="PF00753">
    <property type="entry name" value="Lactamase_B"/>
    <property type="match status" value="1"/>
</dbReference>
<dbReference type="SMART" id="SM00849">
    <property type="entry name" value="Lactamase_B"/>
    <property type="match status" value="1"/>
</dbReference>
<dbReference type="EMBL" id="CP089291">
    <property type="protein sequence ID" value="UOF90885.1"/>
    <property type="molecule type" value="Genomic_DNA"/>
</dbReference>
<evidence type="ECO:0000259" key="2">
    <source>
        <dbReference type="SMART" id="SM00849"/>
    </source>
</evidence>